<dbReference type="AlphaFoldDB" id="A0A917SA98"/>
<keyword evidence="4" id="KW-1185">Reference proteome</keyword>
<protein>
    <submittedName>
        <fullName evidence="3">Phosphoglycerate mutase</fullName>
    </submittedName>
</protein>
<dbReference type="Proteomes" id="UP000613840">
    <property type="component" value="Unassembled WGS sequence"/>
</dbReference>
<dbReference type="Pfam" id="PF00300">
    <property type="entry name" value="His_Phos_1"/>
    <property type="match status" value="1"/>
</dbReference>
<evidence type="ECO:0000256" key="1">
    <source>
        <dbReference type="PIRSR" id="PIRSR613078-1"/>
    </source>
</evidence>
<feature type="binding site" evidence="2">
    <location>
        <begin position="22"/>
        <end position="29"/>
    </location>
    <ligand>
        <name>substrate</name>
    </ligand>
</feature>
<evidence type="ECO:0000313" key="3">
    <source>
        <dbReference type="EMBL" id="GGL67313.1"/>
    </source>
</evidence>
<dbReference type="InterPro" id="IPR029033">
    <property type="entry name" value="His_PPase_superfam"/>
</dbReference>
<dbReference type="Gene3D" id="3.40.50.1240">
    <property type="entry name" value="Phosphoglycerate mutase-like"/>
    <property type="match status" value="1"/>
</dbReference>
<feature type="active site" description="Proton donor/acceptor" evidence="1">
    <location>
        <position position="96"/>
    </location>
</feature>
<sequence>MRSTVKTRLHASVTFETVYLARHGRTRWNEEHRRQGQLDSPLTAAGEGHAAGLARLAATLDLDLVASSPIGRARSTAIVCADAVGMSLMIVDELAEVHHGRMAGLTTTEADTRFPGALDERSRNKYRWRFPGGESYADADERAAVALGRIQDTGARQPLIISHEMIGRMLLRNLVDADPDDALSVQQPHDVVFRVEPLSGRVTELRS</sequence>
<dbReference type="CDD" id="cd07067">
    <property type="entry name" value="HP_PGM_like"/>
    <property type="match status" value="1"/>
</dbReference>
<dbReference type="InterPro" id="IPR013078">
    <property type="entry name" value="His_Pase_superF_clade-1"/>
</dbReference>
<dbReference type="GO" id="GO:0016791">
    <property type="term" value="F:phosphatase activity"/>
    <property type="evidence" value="ECO:0007669"/>
    <property type="project" value="TreeGrafter"/>
</dbReference>
<dbReference type="GO" id="GO:0005737">
    <property type="term" value="C:cytoplasm"/>
    <property type="evidence" value="ECO:0007669"/>
    <property type="project" value="TreeGrafter"/>
</dbReference>
<feature type="binding site" evidence="2">
    <location>
        <position position="72"/>
    </location>
    <ligand>
        <name>substrate</name>
    </ligand>
</feature>
<dbReference type="PANTHER" id="PTHR48100:SF1">
    <property type="entry name" value="HISTIDINE PHOSPHATASE FAMILY PROTEIN-RELATED"/>
    <property type="match status" value="1"/>
</dbReference>
<organism evidence="3 4">
    <name type="scientific">Microlunatus endophyticus</name>
    <dbReference type="NCBI Taxonomy" id="1716077"/>
    <lineage>
        <taxon>Bacteria</taxon>
        <taxon>Bacillati</taxon>
        <taxon>Actinomycetota</taxon>
        <taxon>Actinomycetes</taxon>
        <taxon>Propionibacteriales</taxon>
        <taxon>Propionibacteriaceae</taxon>
        <taxon>Microlunatus</taxon>
    </lineage>
</organism>
<dbReference type="SMART" id="SM00855">
    <property type="entry name" value="PGAM"/>
    <property type="match status" value="1"/>
</dbReference>
<evidence type="ECO:0000313" key="4">
    <source>
        <dbReference type="Proteomes" id="UP000613840"/>
    </source>
</evidence>
<proteinExistence type="predicted"/>
<reference evidence="3" key="2">
    <citation type="submission" date="2020-09" db="EMBL/GenBank/DDBJ databases">
        <authorList>
            <person name="Sun Q."/>
            <person name="Zhou Y."/>
        </authorList>
    </citation>
    <scope>NUCLEOTIDE SEQUENCE</scope>
    <source>
        <strain evidence="3">CGMCC 4.7306</strain>
    </source>
</reference>
<dbReference type="SUPFAM" id="SSF53254">
    <property type="entry name" value="Phosphoglycerate mutase-like"/>
    <property type="match status" value="1"/>
</dbReference>
<reference evidence="3" key="1">
    <citation type="journal article" date="2014" name="Int. J. Syst. Evol. Microbiol.">
        <title>Complete genome sequence of Corynebacterium casei LMG S-19264T (=DSM 44701T), isolated from a smear-ripened cheese.</title>
        <authorList>
            <consortium name="US DOE Joint Genome Institute (JGI-PGF)"/>
            <person name="Walter F."/>
            <person name="Albersmeier A."/>
            <person name="Kalinowski J."/>
            <person name="Ruckert C."/>
        </authorList>
    </citation>
    <scope>NUCLEOTIDE SEQUENCE</scope>
    <source>
        <strain evidence="3">CGMCC 4.7306</strain>
    </source>
</reference>
<gene>
    <name evidence="3" type="ORF">GCM10011575_27260</name>
</gene>
<dbReference type="PIRSF" id="PIRSF000709">
    <property type="entry name" value="6PFK_2-Ptase"/>
    <property type="match status" value="1"/>
</dbReference>
<dbReference type="InterPro" id="IPR050275">
    <property type="entry name" value="PGM_Phosphatase"/>
</dbReference>
<feature type="active site" description="Tele-phosphohistidine intermediate" evidence="1">
    <location>
        <position position="23"/>
    </location>
</feature>
<accession>A0A917SA98</accession>
<dbReference type="EMBL" id="BMMZ01000006">
    <property type="protein sequence ID" value="GGL67313.1"/>
    <property type="molecule type" value="Genomic_DNA"/>
</dbReference>
<comment type="caution">
    <text evidence="3">The sequence shown here is derived from an EMBL/GenBank/DDBJ whole genome shotgun (WGS) entry which is preliminary data.</text>
</comment>
<dbReference type="PANTHER" id="PTHR48100">
    <property type="entry name" value="BROAD-SPECIFICITY PHOSPHATASE YOR283W-RELATED"/>
    <property type="match status" value="1"/>
</dbReference>
<evidence type="ECO:0000256" key="2">
    <source>
        <dbReference type="PIRSR" id="PIRSR613078-2"/>
    </source>
</evidence>
<name>A0A917SA98_9ACTN</name>